<organism evidence="5 6">
    <name type="scientific">Cinnamomum micranthum f. kanehirae</name>
    <dbReference type="NCBI Taxonomy" id="337451"/>
    <lineage>
        <taxon>Eukaryota</taxon>
        <taxon>Viridiplantae</taxon>
        <taxon>Streptophyta</taxon>
        <taxon>Embryophyta</taxon>
        <taxon>Tracheophyta</taxon>
        <taxon>Spermatophyta</taxon>
        <taxon>Magnoliopsida</taxon>
        <taxon>Magnoliidae</taxon>
        <taxon>Laurales</taxon>
        <taxon>Lauraceae</taxon>
        <taxon>Cinnamomum</taxon>
    </lineage>
</organism>
<dbReference type="InterPro" id="IPR044604">
    <property type="entry name" value="FLZ12/13/14"/>
</dbReference>
<dbReference type="OrthoDB" id="828272at2759"/>
<sequence length="234" mass="25563">MTESNGKRPCLKLSSLFTTFPDSLCFSDASKSPKSAMDNKKSPRNFEGGVVGLGIVAAMNESNETHDPFSSPMSARAAKAALSPRSVPIPIVSSKTGVKLRGTMSEEEEMELSESYTCVISHVGNEPTRKHEYFERTVGDYMESFGPPKIVDCGVTVPVADFLSSCNLCRKKLHGLDIFMYRGEKAFCSAECRRQQILSDEHKEKCGYEALKSLDYSSSPCTDPRIFSTGVAAA</sequence>
<protein>
    <submittedName>
        <fullName evidence="5">Protein MARD1</fullName>
    </submittedName>
</protein>
<comment type="similarity">
    <text evidence="1">Belongs to the FLZ family.</text>
</comment>
<evidence type="ECO:0000256" key="2">
    <source>
        <dbReference type="ARBA" id="ARBA00022723"/>
    </source>
</evidence>
<dbReference type="GO" id="GO:0046872">
    <property type="term" value="F:metal ion binding"/>
    <property type="evidence" value="ECO:0007669"/>
    <property type="project" value="UniProtKB-KW"/>
</dbReference>
<evidence type="ECO:0000313" key="5">
    <source>
        <dbReference type="EMBL" id="RWR82677.1"/>
    </source>
</evidence>
<dbReference type="EMBL" id="QPKB01000004">
    <property type="protein sequence ID" value="RWR82677.1"/>
    <property type="molecule type" value="Genomic_DNA"/>
</dbReference>
<dbReference type="PANTHER" id="PTHR47208:SF1">
    <property type="entry name" value="OS02G0174800 PROTEIN"/>
    <property type="match status" value="1"/>
</dbReference>
<proteinExistence type="inferred from homology"/>
<accession>A0A3S3QCW0</accession>
<dbReference type="Pfam" id="PF04570">
    <property type="entry name" value="zf-FLZ"/>
    <property type="match status" value="1"/>
</dbReference>
<dbReference type="InterPro" id="IPR007650">
    <property type="entry name" value="Zf-FLZ_dom"/>
</dbReference>
<evidence type="ECO:0000256" key="1">
    <source>
        <dbReference type="ARBA" id="ARBA00009374"/>
    </source>
</evidence>
<dbReference type="PANTHER" id="PTHR47208">
    <property type="entry name" value="OS02G0174800 PROTEIN"/>
    <property type="match status" value="1"/>
</dbReference>
<keyword evidence="2" id="KW-0479">Metal-binding</keyword>
<dbReference type="PROSITE" id="PS51795">
    <property type="entry name" value="ZF_FLZ"/>
    <property type="match status" value="1"/>
</dbReference>
<evidence type="ECO:0000256" key="3">
    <source>
        <dbReference type="PROSITE-ProRule" id="PRU01131"/>
    </source>
</evidence>
<keyword evidence="6" id="KW-1185">Reference proteome</keyword>
<evidence type="ECO:0000313" key="6">
    <source>
        <dbReference type="Proteomes" id="UP000283530"/>
    </source>
</evidence>
<comment type="caution">
    <text evidence="5">The sequence shown here is derived from an EMBL/GenBank/DDBJ whole genome shotgun (WGS) entry which is preliminary data.</text>
</comment>
<feature type="domain" description="FLZ-type" evidence="4">
    <location>
        <begin position="161"/>
        <end position="204"/>
    </location>
</feature>
<dbReference type="AlphaFoldDB" id="A0A3S3QCW0"/>
<feature type="zinc finger region" description="FLZ-type" evidence="3">
    <location>
        <begin position="161"/>
        <end position="204"/>
    </location>
</feature>
<name>A0A3S3QCW0_9MAGN</name>
<gene>
    <name evidence="5" type="ORF">CKAN_01140600</name>
</gene>
<dbReference type="Proteomes" id="UP000283530">
    <property type="component" value="Unassembled WGS sequence"/>
</dbReference>
<reference evidence="5 6" key="1">
    <citation type="journal article" date="2019" name="Nat. Plants">
        <title>Stout camphor tree genome fills gaps in understanding of flowering plant genome evolution.</title>
        <authorList>
            <person name="Chaw S.M."/>
            <person name="Liu Y.C."/>
            <person name="Wu Y.W."/>
            <person name="Wang H.Y."/>
            <person name="Lin C.I."/>
            <person name="Wu C.S."/>
            <person name="Ke H.M."/>
            <person name="Chang L.Y."/>
            <person name="Hsu C.Y."/>
            <person name="Yang H.T."/>
            <person name="Sudianto E."/>
            <person name="Hsu M.H."/>
            <person name="Wu K.P."/>
            <person name="Wang L.N."/>
            <person name="Leebens-Mack J.H."/>
            <person name="Tsai I.J."/>
        </authorList>
    </citation>
    <scope>NUCLEOTIDE SEQUENCE [LARGE SCALE GENOMIC DNA]</scope>
    <source>
        <strain evidence="6">cv. Chaw 1501</strain>
        <tissue evidence="5">Young leaves</tissue>
    </source>
</reference>
<evidence type="ECO:0000259" key="4">
    <source>
        <dbReference type="PROSITE" id="PS51795"/>
    </source>
</evidence>